<dbReference type="EMBL" id="CP009110">
    <property type="protein sequence ID" value="AIJ20893.1"/>
    <property type="molecule type" value="Genomic_DNA"/>
</dbReference>
<feature type="transmembrane region" description="Helical" evidence="1">
    <location>
        <begin position="45"/>
        <end position="65"/>
    </location>
</feature>
<dbReference type="PATRIC" id="fig|1068978.7.peg.840"/>
<dbReference type="HOGENOM" id="CLU_2299794_0_0_11"/>
<keyword evidence="2" id="KW-0732">Signal</keyword>
<accession>A0A076MJ45</accession>
<keyword evidence="1" id="KW-0472">Membrane</keyword>
<dbReference type="STRING" id="1068978.AMETH_0801"/>
<evidence type="ECO:0000313" key="4">
    <source>
        <dbReference type="Proteomes" id="UP000062973"/>
    </source>
</evidence>
<evidence type="ECO:0008006" key="5">
    <source>
        <dbReference type="Google" id="ProtNLM"/>
    </source>
</evidence>
<keyword evidence="4" id="KW-1185">Reference proteome</keyword>
<evidence type="ECO:0000256" key="2">
    <source>
        <dbReference type="SAM" id="SignalP"/>
    </source>
</evidence>
<feature type="chain" id="PRO_5038922847" description="Secreted protein" evidence="2">
    <location>
        <begin position="22"/>
        <end position="100"/>
    </location>
</feature>
<dbReference type="AlphaFoldDB" id="A0A076MJ45"/>
<dbReference type="RefSeq" id="WP_026153782.1">
    <property type="nucleotide sequence ID" value="NZ_AQUL01000001.1"/>
</dbReference>
<keyword evidence="1" id="KW-1133">Transmembrane helix</keyword>
<dbReference type="KEGG" id="amq:AMETH_0801"/>
<sequence length="100" mass="10305">MRNRTVHVLRAGLVLAVSATATTTGVAAASPATQAEPTGVSFGLLGPVGLAAVLLGIIGMALGIVRQRRKSQAEAVVPVVVETPEEPTRPALTPYRRPQV</sequence>
<keyword evidence="1" id="KW-0812">Transmembrane</keyword>
<evidence type="ECO:0000256" key="1">
    <source>
        <dbReference type="SAM" id="Phobius"/>
    </source>
</evidence>
<reference evidence="3 4" key="1">
    <citation type="submission" date="2014-07" db="EMBL/GenBank/DDBJ databases">
        <title>Whole Genome Sequence of the Amycolatopsis methanolica 239.</title>
        <authorList>
            <person name="Tang B."/>
        </authorList>
    </citation>
    <scope>NUCLEOTIDE SEQUENCE [LARGE SCALE GENOMIC DNA]</scope>
    <source>
        <strain evidence="3 4">239</strain>
    </source>
</reference>
<dbReference type="Proteomes" id="UP000062973">
    <property type="component" value="Chromosome"/>
</dbReference>
<organism evidence="3 4">
    <name type="scientific">Amycolatopsis methanolica 239</name>
    <dbReference type="NCBI Taxonomy" id="1068978"/>
    <lineage>
        <taxon>Bacteria</taxon>
        <taxon>Bacillati</taxon>
        <taxon>Actinomycetota</taxon>
        <taxon>Actinomycetes</taxon>
        <taxon>Pseudonocardiales</taxon>
        <taxon>Pseudonocardiaceae</taxon>
        <taxon>Amycolatopsis</taxon>
        <taxon>Amycolatopsis methanolica group</taxon>
    </lineage>
</organism>
<name>A0A076MJ45_AMYME</name>
<protein>
    <recommendedName>
        <fullName evidence="5">Secreted protein</fullName>
    </recommendedName>
</protein>
<feature type="signal peptide" evidence="2">
    <location>
        <begin position="1"/>
        <end position="21"/>
    </location>
</feature>
<proteinExistence type="predicted"/>
<evidence type="ECO:0000313" key="3">
    <source>
        <dbReference type="EMBL" id="AIJ20893.1"/>
    </source>
</evidence>
<gene>
    <name evidence="3" type="ORF">AMETH_0801</name>
</gene>